<dbReference type="RefSeq" id="WP_262861677.1">
    <property type="nucleotide sequence ID" value="NZ_JAHOAK010000027.1"/>
</dbReference>
<dbReference type="AlphaFoldDB" id="A0AAN5MHX3"/>
<evidence type="ECO:0000313" key="3">
    <source>
        <dbReference type="EMBL" id="HAT3809507.1"/>
    </source>
</evidence>
<proteinExistence type="predicted"/>
<reference evidence="3" key="1">
    <citation type="journal article" date="2018" name="Genome Biol.">
        <title>SKESA: strategic k-mer extension for scrupulous assemblies.</title>
        <authorList>
            <person name="Souvorov A."/>
            <person name="Agarwala R."/>
            <person name="Lipman D.J."/>
        </authorList>
    </citation>
    <scope>NUCLEOTIDE SEQUENCE</scope>
    <source>
        <strain evidence="3">Morganella morganii ARLG-3209</strain>
    </source>
</reference>
<protein>
    <submittedName>
        <fullName evidence="3">Type 1 fimbrial protein</fullName>
    </submittedName>
</protein>
<keyword evidence="1" id="KW-0732">Signal</keyword>
<dbReference type="InterPro" id="IPR000259">
    <property type="entry name" value="Adhesion_dom_fimbrial"/>
</dbReference>
<dbReference type="Gene3D" id="2.60.40.1090">
    <property type="entry name" value="Fimbrial-type adhesion domain"/>
    <property type="match status" value="1"/>
</dbReference>
<dbReference type="InterPro" id="IPR036937">
    <property type="entry name" value="Adhesion_dom_fimbrial_sf"/>
</dbReference>
<dbReference type="InterPro" id="IPR008966">
    <property type="entry name" value="Adhesion_dom_sf"/>
</dbReference>
<evidence type="ECO:0000259" key="2">
    <source>
        <dbReference type="Pfam" id="PF00419"/>
    </source>
</evidence>
<evidence type="ECO:0000256" key="1">
    <source>
        <dbReference type="SAM" id="SignalP"/>
    </source>
</evidence>
<dbReference type="GO" id="GO:0043709">
    <property type="term" value="P:cell adhesion involved in single-species biofilm formation"/>
    <property type="evidence" value="ECO:0007669"/>
    <property type="project" value="TreeGrafter"/>
</dbReference>
<dbReference type="PANTHER" id="PTHR33420:SF10">
    <property type="entry name" value="FIMBRIAE MAJOR SUBUNIT"/>
    <property type="match status" value="1"/>
</dbReference>
<dbReference type="Proteomes" id="UP000865968">
    <property type="component" value="Unassembled WGS sequence"/>
</dbReference>
<comment type="caution">
    <text evidence="3">The sequence shown here is derived from an EMBL/GenBank/DDBJ whole genome shotgun (WGS) entry which is preliminary data.</text>
</comment>
<accession>A0AAN5MHX3</accession>
<name>A0AAN5MHX3_MORMO</name>
<feature type="chain" id="PRO_5042988694" evidence="1">
    <location>
        <begin position="23"/>
        <end position="184"/>
    </location>
</feature>
<sequence>MKKTLAAFIAASCAVTAFTAHSEANNTVRFIGEVANQTCSLDINGTDKSPVVLLPTVPVKDFKNTVGTTTGDTEFTINISGCTATTEQNMEKTLSIAFVGNSVTTAKNLGNTGDADGVSIQLVDNNAVNLEFTPGDLIKSSQKINIASDGSVAPVNFVARYYAEKSAVTAGSVIASAQYAITYK</sequence>
<dbReference type="Pfam" id="PF00419">
    <property type="entry name" value="Fimbrial"/>
    <property type="match status" value="1"/>
</dbReference>
<feature type="signal peptide" evidence="1">
    <location>
        <begin position="1"/>
        <end position="22"/>
    </location>
</feature>
<dbReference type="PANTHER" id="PTHR33420">
    <property type="entry name" value="FIMBRIAL SUBUNIT ELFA-RELATED"/>
    <property type="match status" value="1"/>
</dbReference>
<evidence type="ECO:0000313" key="4">
    <source>
        <dbReference type="Proteomes" id="UP000865968"/>
    </source>
</evidence>
<dbReference type="InterPro" id="IPR050263">
    <property type="entry name" value="Bact_Fimbrial_Adh_Pro"/>
</dbReference>
<feature type="domain" description="Fimbrial-type adhesion" evidence="2">
    <location>
        <begin position="30"/>
        <end position="184"/>
    </location>
</feature>
<gene>
    <name evidence="3" type="ORF">I8608_002371</name>
</gene>
<organism evidence="3 4">
    <name type="scientific">Morganella morganii</name>
    <name type="common">Proteus morganii</name>
    <dbReference type="NCBI Taxonomy" id="582"/>
    <lineage>
        <taxon>Bacteria</taxon>
        <taxon>Pseudomonadati</taxon>
        <taxon>Pseudomonadota</taxon>
        <taxon>Gammaproteobacteria</taxon>
        <taxon>Enterobacterales</taxon>
        <taxon>Morganellaceae</taxon>
        <taxon>Morganella</taxon>
    </lineage>
</organism>
<dbReference type="SUPFAM" id="SSF49401">
    <property type="entry name" value="Bacterial adhesins"/>
    <property type="match status" value="1"/>
</dbReference>
<reference evidence="3" key="2">
    <citation type="submission" date="2020-10" db="EMBL/GenBank/DDBJ databases">
        <authorList>
            <consortium name="NCBI Pathogen Detection Project"/>
        </authorList>
    </citation>
    <scope>NUCLEOTIDE SEQUENCE</scope>
    <source>
        <strain evidence="3">Morganella morganii ARLG-3209</strain>
    </source>
</reference>
<dbReference type="GO" id="GO:0009289">
    <property type="term" value="C:pilus"/>
    <property type="evidence" value="ECO:0007669"/>
    <property type="project" value="InterPro"/>
</dbReference>
<dbReference type="EMBL" id="DACSWI010000006">
    <property type="protein sequence ID" value="HAT3809507.1"/>
    <property type="molecule type" value="Genomic_DNA"/>
</dbReference>